<organism evidence="1 2">
    <name type="scientific">Pyrococcus kukulkanii</name>
    <dbReference type="NCBI Taxonomy" id="1609559"/>
    <lineage>
        <taxon>Archaea</taxon>
        <taxon>Methanobacteriati</taxon>
        <taxon>Methanobacteriota</taxon>
        <taxon>Thermococci</taxon>
        <taxon>Thermococcales</taxon>
        <taxon>Thermococcaceae</taxon>
        <taxon>Pyrococcus</taxon>
    </lineage>
</organism>
<reference evidence="1 2" key="1">
    <citation type="submission" date="2023-03" db="EMBL/GenBank/DDBJ databases">
        <title>Speciation in Pyrococcus: adaptation to high temperature as a mechanism.</title>
        <authorList>
            <person name="Gu J."/>
        </authorList>
    </citation>
    <scope>NUCLEOTIDE SEQUENCE [LARGE SCALE GENOMIC DNA]</scope>
    <source>
        <strain evidence="1 2">LMOA34</strain>
    </source>
</reference>
<evidence type="ECO:0008006" key="3">
    <source>
        <dbReference type="Google" id="ProtNLM"/>
    </source>
</evidence>
<sequence>LRWAKSKNCGDCGDSLGWLPMEVNIPCTAYSSSGSQWAKWPLIKGALIKEIWAKRSERNAFISRSMKKSAKCLINCTSESLLSLMTSSESSYLGREILWTF</sequence>
<name>A0ABV4T4B8_9EURY</name>
<dbReference type="RefSeq" id="WP_372823297.1">
    <property type="nucleotide sequence ID" value="NZ_JARRIG010000001.1"/>
</dbReference>
<proteinExistence type="predicted"/>
<evidence type="ECO:0000313" key="2">
    <source>
        <dbReference type="Proteomes" id="UP001571980"/>
    </source>
</evidence>
<feature type="non-terminal residue" evidence="1">
    <location>
        <position position="1"/>
    </location>
</feature>
<keyword evidence="2" id="KW-1185">Reference proteome</keyword>
<protein>
    <recommendedName>
        <fullName evidence="3">Transposase</fullName>
    </recommendedName>
</protein>
<evidence type="ECO:0000313" key="1">
    <source>
        <dbReference type="EMBL" id="MFA4803793.1"/>
    </source>
</evidence>
<gene>
    <name evidence="1" type="ORF">P8X34_03395</name>
</gene>
<comment type="caution">
    <text evidence="1">The sequence shown here is derived from an EMBL/GenBank/DDBJ whole genome shotgun (WGS) entry which is preliminary data.</text>
</comment>
<dbReference type="EMBL" id="JARRIG010000001">
    <property type="protein sequence ID" value="MFA4803793.1"/>
    <property type="molecule type" value="Genomic_DNA"/>
</dbReference>
<dbReference type="Proteomes" id="UP001571980">
    <property type="component" value="Unassembled WGS sequence"/>
</dbReference>
<accession>A0ABV4T4B8</accession>